<dbReference type="EC" id="2.7.7.7" evidence="2"/>
<proteinExistence type="inferred from homology"/>
<evidence type="ECO:0000256" key="8">
    <source>
        <dbReference type="ARBA" id="ARBA00049244"/>
    </source>
</evidence>
<dbReference type="InterPro" id="IPR012337">
    <property type="entry name" value="RNaseH-like_sf"/>
</dbReference>
<keyword evidence="11" id="KW-0496">Mitochondrion</keyword>
<dbReference type="InterPro" id="IPR036397">
    <property type="entry name" value="RNaseH_sf"/>
</dbReference>
<organism evidence="11">
    <name type="scientific">Stipa capillata</name>
    <dbReference type="NCBI Taxonomy" id="665498"/>
    <lineage>
        <taxon>Eukaryota</taxon>
        <taxon>Viridiplantae</taxon>
        <taxon>Streptophyta</taxon>
        <taxon>Embryophyta</taxon>
        <taxon>Tracheophyta</taxon>
        <taxon>Spermatophyta</taxon>
        <taxon>Magnoliopsida</taxon>
        <taxon>Liliopsida</taxon>
        <taxon>Poales</taxon>
        <taxon>Poaceae</taxon>
        <taxon>BOP clade</taxon>
        <taxon>Pooideae</taxon>
        <taxon>Stipodae</taxon>
        <taxon>Stipeae</taxon>
        <taxon>Stipa</taxon>
    </lineage>
</organism>
<dbReference type="Gene3D" id="3.90.1600.10">
    <property type="entry name" value="Palm domain of DNA polymerase"/>
    <property type="match status" value="2"/>
</dbReference>
<evidence type="ECO:0000256" key="4">
    <source>
        <dbReference type="ARBA" id="ARBA00022695"/>
    </source>
</evidence>
<feature type="compositionally biased region" description="Basic and acidic residues" evidence="9">
    <location>
        <begin position="663"/>
        <end position="698"/>
    </location>
</feature>
<accession>A0A8F6U9Q0</accession>
<dbReference type="GO" id="GO:0006260">
    <property type="term" value="P:DNA replication"/>
    <property type="evidence" value="ECO:0007669"/>
    <property type="project" value="UniProtKB-KW"/>
</dbReference>
<evidence type="ECO:0000256" key="7">
    <source>
        <dbReference type="ARBA" id="ARBA00023125"/>
    </source>
</evidence>
<evidence type="ECO:0000313" key="11">
    <source>
        <dbReference type="EMBL" id="QXT50775.1"/>
    </source>
</evidence>
<reference evidence="11" key="1">
    <citation type="submission" date="2021-05" db="EMBL/GenBank/DDBJ databases">
        <title>The first draft genome of feather grasses using SMRT sequencing and its implications in molecular studies of Stipa.</title>
        <authorList>
            <person name="Baiakhmetov E."/>
            <person name="Guyomar C."/>
            <person name="Shelest E."/>
            <person name="Nobis M."/>
            <person name="Gudkova P.D."/>
        </authorList>
    </citation>
    <scope>NUCLEOTIDE SEQUENCE</scope>
</reference>
<evidence type="ECO:0000256" key="2">
    <source>
        <dbReference type="ARBA" id="ARBA00012417"/>
    </source>
</evidence>
<dbReference type="InterPro" id="IPR006172">
    <property type="entry name" value="DNA-dir_DNA_pol_B"/>
</dbReference>
<evidence type="ECO:0000259" key="10">
    <source>
        <dbReference type="Pfam" id="PF03175"/>
    </source>
</evidence>
<gene>
    <name evidence="11" type="primary">orf-f4</name>
</gene>
<dbReference type="InterPro" id="IPR043502">
    <property type="entry name" value="DNA/RNA_pol_sf"/>
</dbReference>
<evidence type="ECO:0000256" key="6">
    <source>
        <dbReference type="ARBA" id="ARBA00022932"/>
    </source>
</evidence>
<dbReference type="Pfam" id="PF03175">
    <property type="entry name" value="DNA_pol_B_2"/>
    <property type="match status" value="2"/>
</dbReference>
<feature type="compositionally biased region" description="Polar residues" evidence="9">
    <location>
        <begin position="633"/>
        <end position="661"/>
    </location>
</feature>
<feature type="domain" description="DNA-directed DNA polymerase family B mitochondria/virus" evidence="10">
    <location>
        <begin position="7"/>
        <end position="115"/>
    </location>
</feature>
<comment type="similarity">
    <text evidence="1">Belongs to the DNA polymerase type-B family.</text>
</comment>
<dbReference type="InterPro" id="IPR004868">
    <property type="entry name" value="DNA-dir_DNA_pol_B_mt/vir"/>
</dbReference>
<dbReference type="GO" id="GO:0000166">
    <property type="term" value="F:nucleotide binding"/>
    <property type="evidence" value="ECO:0007669"/>
    <property type="project" value="InterPro"/>
</dbReference>
<dbReference type="PANTHER" id="PTHR33568">
    <property type="entry name" value="DNA POLYMERASE"/>
    <property type="match status" value="1"/>
</dbReference>
<dbReference type="InterPro" id="IPR023211">
    <property type="entry name" value="DNA_pol_palm_dom_sf"/>
</dbReference>
<dbReference type="GO" id="GO:0003677">
    <property type="term" value="F:DNA binding"/>
    <property type="evidence" value="ECO:0007669"/>
    <property type="project" value="UniProtKB-KW"/>
</dbReference>
<geneLocation type="mitochondrion" evidence="11"/>
<keyword evidence="3" id="KW-0808">Transferase</keyword>
<dbReference type="AlphaFoldDB" id="A0A8F6U9Q0"/>
<dbReference type="PANTHER" id="PTHR33568:SF3">
    <property type="entry name" value="DNA-DIRECTED DNA POLYMERASE"/>
    <property type="match status" value="1"/>
</dbReference>
<evidence type="ECO:0000256" key="5">
    <source>
        <dbReference type="ARBA" id="ARBA00022705"/>
    </source>
</evidence>
<sequence>MIRVVKRERRALVLFFHNFARFDGILLMRHLMMNHKDLRCEPLMRNRIMYELRIYTFPKPKNPEDKPKKRLLFRFRDSNLLIQGPLKKLAESLCPELGGKGGIDHNKVSIENMSANKESYQKYLRQDILILGGVMLKAQSIFWNEFLVDIVEMRTIAAMSLDIFRMNFYDDVKHRIYNLNKNADSFIRRGYYGGHADAYIPYSENIYYYDVNSLYPSVMKGNKMPGGQPVWHGNLRDKNLDDMFGFIEALIHAPKDMKRPFLPKKDKNILHFKTGWFVGVYFSEELKYAKTLGYKVVPLEGFLFEKMDSPFGDYISTISERRIEAKKKGNQVEQLGFKLLMNSNYGRLAIAPDSTACRVLSDDEIDHFMKSNDNIIDIFPIDDGQYLAVYKTNIFDESESEGFRPPPNTAPHISAAITAYARIHMYPFISMEECLYTDTDSVVLTKPLPEEVLSPTELGKFKREHEEYDKGIFLAPKSYILFSSEHVRTHLKQKGAARGAVDLEWFKDQLNNPELSKVVTVDNPFHVTWKKLQIVLKKQSATAQSKSEKRIKVYKRKKWVDTKPFYLDEKDLLLSVNSNKTMQNIVMLLLEENTSLKKKLNQSRFVEDDLKPTDNIKSKKIRKRIKSEEVKQIDNQSINNSQETNPESMLKNTEPSINSLPHTEPKPHSDTGSHTDRDSSSESDSPDDRDSYSERDSSPSDTRPSNIIIVNDDDTEPPYWF</sequence>
<protein>
    <recommendedName>
        <fullName evidence="2">DNA-directed DNA polymerase</fullName>
        <ecNumber evidence="2">2.7.7.7</ecNumber>
    </recommendedName>
</protein>
<feature type="domain" description="DNA-directed DNA polymerase family B mitochondria/virus" evidence="10">
    <location>
        <begin position="120"/>
        <end position="430"/>
    </location>
</feature>
<dbReference type="PRINTS" id="PR00106">
    <property type="entry name" value="DNAPOLB"/>
</dbReference>
<evidence type="ECO:0000256" key="3">
    <source>
        <dbReference type="ARBA" id="ARBA00022679"/>
    </source>
</evidence>
<dbReference type="EMBL" id="MZ161090">
    <property type="protein sequence ID" value="QXT50775.1"/>
    <property type="molecule type" value="Genomic_DNA"/>
</dbReference>
<keyword evidence="6" id="KW-0239">DNA-directed DNA polymerase</keyword>
<feature type="compositionally biased region" description="Acidic residues" evidence="9">
    <location>
        <begin position="711"/>
        <end position="721"/>
    </location>
</feature>
<dbReference type="PROSITE" id="PS00116">
    <property type="entry name" value="DNA_POLYMERASE_B"/>
    <property type="match status" value="1"/>
</dbReference>
<evidence type="ECO:0000256" key="1">
    <source>
        <dbReference type="ARBA" id="ARBA00005755"/>
    </source>
</evidence>
<name>A0A8F6U9Q0_9POAL</name>
<comment type="catalytic activity">
    <reaction evidence="8">
        <text>DNA(n) + a 2'-deoxyribonucleoside 5'-triphosphate = DNA(n+1) + diphosphate</text>
        <dbReference type="Rhea" id="RHEA:22508"/>
        <dbReference type="Rhea" id="RHEA-COMP:17339"/>
        <dbReference type="Rhea" id="RHEA-COMP:17340"/>
        <dbReference type="ChEBI" id="CHEBI:33019"/>
        <dbReference type="ChEBI" id="CHEBI:61560"/>
        <dbReference type="ChEBI" id="CHEBI:173112"/>
        <dbReference type="EC" id="2.7.7.7"/>
    </reaction>
</comment>
<dbReference type="GO" id="GO:0003887">
    <property type="term" value="F:DNA-directed DNA polymerase activity"/>
    <property type="evidence" value="ECO:0007669"/>
    <property type="project" value="UniProtKB-KW"/>
</dbReference>
<keyword evidence="7" id="KW-0238">DNA-binding</keyword>
<dbReference type="Gene3D" id="3.30.420.10">
    <property type="entry name" value="Ribonuclease H-like superfamily/Ribonuclease H"/>
    <property type="match status" value="1"/>
</dbReference>
<dbReference type="SUPFAM" id="SSF53098">
    <property type="entry name" value="Ribonuclease H-like"/>
    <property type="match status" value="1"/>
</dbReference>
<dbReference type="InterPro" id="IPR017964">
    <property type="entry name" value="DNA-dir_DNA_pol_B_CS"/>
</dbReference>
<feature type="region of interest" description="Disordered" evidence="9">
    <location>
        <begin position="618"/>
        <end position="721"/>
    </location>
</feature>
<dbReference type="Gene3D" id="1.10.287.690">
    <property type="entry name" value="Helix hairpin bin"/>
    <property type="match status" value="1"/>
</dbReference>
<evidence type="ECO:0000256" key="9">
    <source>
        <dbReference type="SAM" id="MobiDB-lite"/>
    </source>
</evidence>
<keyword evidence="4" id="KW-0548">Nucleotidyltransferase</keyword>
<keyword evidence="5" id="KW-0235">DNA replication</keyword>
<dbReference type="SUPFAM" id="SSF56672">
    <property type="entry name" value="DNA/RNA polymerases"/>
    <property type="match status" value="1"/>
</dbReference>